<protein>
    <submittedName>
        <fullName evidence="1">Uncharacterized protein</fullName>
    </submittedName>
</protein>
<sequence length="479" mass="52822">MRETKQKLPRLTTAALSRALNLEQDSRLLTVRLPGSMDAEDLTECFTLNGNGVPNICELKPGKQNASGSELAPVLIDASNYYRASKHDIEKDCAALIDYLEPGYLDFCDWGPFIWCLYAIALSGRTRAAVVLPADLLDKAEQARTILIREGLIESVVYLPFCEPAPHMAGALLIMSTGNRSIAFRSIIQPGPRFQYITQTSHYSDVALTISPDWTRVNTNTPRSALIETSVFATRELLQHHAALSKGRINLIAITRNYSTTLGDAFTRVAPFMPRESTTSNDIDAVEVRRISSQDFQDGNLLPTDAVESVNGSDSKYVKVDPSVLDRYELRAGDIVMPRMLGRSGASNLLVVSTEDAKQHLVASHNTTVIRPSFQTMTEEERVVFSEIVVGYLTEGHGAQLIQALTDAARMRAIRPTDLFEIEVPPALDPRTREYSESINHFAEVVKAKKQAEAAVAQAQRSLEAAKKAVTKLLDQACE</sequence>
<accession>A0A5K1JGK1</accession>
<dbReference type="RefSeq" id="WP_152077337.1">
    <property type="nucleotide sequence ID" value="NZ_CAAKNU010000099.1"/>
</dbReference>
<dbReference type="Proteomes" id="UP000361836">
    <property type="component" value="Unassembled WGS sequence"/>
</dbReference>
<keyword evidence="2" id="KW-1185">Reference proteome</keyword>
<dbReference type="EMBL" id="CABWIE010000036">
    <property type="protein sequence ID" value="VWM03610.1"/>
    <property type="molecule type" value="Genomic_DNA"/>
</dbReference>
<proteinExistence type="predicted"/>
<evidence type="ECO:0000313" key="1">
    <source>
        <dbReference type="EMBL" id="VWM03610.1"/>
    </source>
</evidence>
<evidence type="ECO:0000313" key="2">
    <source>
        <dbReference type="Proteomes" id="UP000361836"/>
    </source>
</evidence>
<dbReference type="AlphaFoldDB" id="A0A5K1JGK1"/>
<reference evidence="1 2" key="1">
    <citation type="submission" date="2019-10" db="EMBL/GenBank/DDBJ databases">
        <authorList>
            <person name="Wolf R A."/>
        </authorList>
    </citation>
    <scope>NUCLEOTIDE SEQUENCE [LARGE SCALE GENOMIC DNA]</scope>
    <source>
        <strain evidence="1">Collinsella_aerofaciens_MC2</strain>
    </source>
</reference>
<organism evidence="1 2">
    <name type="scientific">Collinsella aerofaciens</name>
    <dbReference type="NCBI Taxonomy" id="74426"/>
    <lineage>
        <taxon>Bacteria</taxon>
        <taxon>Bacillati</taxon>
        <taxon>Actinomycetota</taxon>
        <taxon>Coriobacteriia</taxon>
        <taxon>Coriobacteriales</taxon>
        <taxon>Coriobacteriaceae</taxon>
        <taxon>Collinsella</taxon>
    </lineage>
</organism>
<gene>
    <name evidence="1" type="ORF">KCJAJFAP_01328</name>
</gene>
<name>A0A5K1JGK1_9ACTN</name>